<dbReference type="Proteomes" id="UP000614714">
    <property type="component" value="Unassembled WGS sequence"/>
</dbReference>
<dbReference type="Pfam" id="PF07238">
    <property type="entry name" value="PilZ"/>
    <property type="match status" value="1"/>
</dbReference>
<reference evidence="2 3" key="1">
    <citation type="submission" date="2020-12" db="EMBL/GenBank/DDBJ databases">
        <title>Geomonas sp. Red421, isolated from paddy soil.</title>
        <authorList>
            <person name="Xu Z."/>
            <person name="Zhang Z."/>
            <person name="Masuda Y."/>
            <person name="Itoh H."/>
            <person name="Senoo K."/>
        </authorList>
    </citation>
    <scope>NUCLEOTIDE SEQUENCE [LARGE SCALE GENOMIC DNA]</scope>
    <source>
        <strain evidence="2 3">Red421</strain>
    </source>
</reference>
<dbReference type="InterPro" id="IPR009875">
    <property type="entry name" value="PilZ_domain"/>
</dbReference>
<evidence type="ECO:0000313" key="3">
    <source>
        <dbReference type="Proteomes" id="UP000614714"/>
    </source>
</evidence>
<organism evidence="2 3">
    <name type="scientific">Geomonas anaerohicana</name>
    <dbReference type="NCBI Taxonomy" id="2798583"/>
    <lineage>
        <taxon>Bacteria</taxon>
        <taxon>Pseudomonadati</taxon>
        <taxon>Thermodesulfobacteriota</taxon>
        <taxon>Desulfuromonadia</taxon>
        <taxon>Geobacterales</taxon>
        <taxon>Geobacteraceae</taxon>
        <taxon>Geomonas</taxon>
    </lineage>
</organism>
<dbReference type="RefSeq" id="WP_199389865.1">
    <property type="nucleotide sequence ID" value="NZ_JAEMHL010000007.1"/>
</dbReference>
<dbReference type="SUPFAM" id="SSF141371">
    <property type="entry name" value="PilZ domain-like"/>
    <property type="match status" value="1"/>
</dbReference>
<comment type="caution">
    <text evidence="2">The sequence shown here is derived from an EMBL/GenBank/DDBJ whole genome shotgun (WGS) entry which is preliminary data.</text>
</comment>
<name>A0ABS0YGG4_9BACT</name>
<dbReference type="EMBL" id="JAEMHL010000007">
    <property type="protein sequence ID" value="MBJ6751390.1"/>
    <property type="molecule type" value="Genomic_DNA"/>
</dbReference>
<protein>
    <submittedName>
        <fullName evidence="2">PilZ domain-containing protein</fullName>
    </submittedName>
</protein>
<sequence>MKTFAERNSVRFKGEIPLEIKQGMGITRDFSACGLYFFTDQQVSLGESLELVMLLEHQNQGQKVRLRCQADVVRVEHEADRFGIAVAITKHLVDAAGDAAASLTV</sequence>
<accession>A0ABS0YGG4</accession>
<feature type="domain" description="PilZ" evidence="1">
    <location>
        <begin position="7"/>
        <end position="88"/>
    </location>
</feature>
<evidence type="ECO:0000259" key="1">
    <source>
        <dbReference type="Pfam" id="PF07238"/>
    </source>
</evidence>
<gene>
    <name evidence="2" type="ORF">JFN91_14325</name>
</gene>
<evidence type="ECO:0000313" key="2">
    <source>
        <dbReference type="EMBL" id="MBJ6751390.1"/>
    </source>
</evidence>
<proteinExistence type="predicted"/>
<keyword evidence="3" id="KW-1185">Reference proteome</keyword>
<dbReference type="Gene3D" id="2.40.10.220">
    <property type="entry name" value="predicted glycosyltransferase like domains"/>
    <property type="match status" value="1"/>
</dbReference>